<dbReference type="EMBL" id="SDMR01000014">
    <property type="protein sequence ID" value="TBT94386.1"/>
    <property type="molecule type" value="Genomic_DNA"/>
</dbReference>
<reference evidence="7 8" key="1">
    <citation type="submission" date="2019-01" db="EMBL/GenBank/DDBJ databases">
        <title>Lactibacter flavus gen. nov., sp. nov., a novel bacterium of the family Propionibacteriaceae isolated from raw milk and dairy products.</title>
        <authorList>
            <person name="Huptas C."/>
            <person name="Wenning M."/>
            <person name="Breitenwieser F."/>
            <person name="Doll E."/>
            <person name="Von Neubeck M."/>
            <person name="Busse H.-J."/>
            <person name="Scherer S."/>
        </authorList>
    </citation>
    <scope>NUCLEOTIDE SEQUENCE [LARGE SCALE GENOMIC DNA]</scope>
    <source>
        <strain evidence="8">DSM 22130 / JCM 15804 / WR061</strain>
    </source>
</reference>
<dbReference type="GO" id="GO:0003677">
    <property type="term" value="F:DNA binding"/>
    <property type="evidence" value="ECO:0007669"/>
    <property type="project" value="UniProtKB-KW"/>
</dbReference>
<evidence type="ECO:0000256" key="2">
    <source>
        <dbReference type="ARBA" id="ARBA00022649"/>
    </source>
</evidence>
<accession>A0A4Q9KIZ9</accession>
<gene>
    <name evidence="7" type="ORF">ET996_11160</name>
</gene>
<evidence type="ECO:0000256" key="4">
    <source>
        <dbReference type="ARBA" id="ARBA00023125"/>
    </source>
</evidence>
<keyword evidence="8" id="KW-1185">Reference proteome</keyword>
<evidence type="ECO:0000256" key="3">
    <source>
        <dbReference type="ARBA" id="ARBA00023015"/>
    </source>
</evidence>
<dbReference type="OrthoDB" id="574265at2"/>
<comment type="caution">
    <text evidence="7">The sequence shown here is derived from an EMBL/GenBank/DDBJ whole genome shotgun (WGS) entry which is preliminary data.</text>
</comment>
<evidence type="ECO:0000256" key="5">
    <source>
        <dbReference type="ARBA" id="ARBA00023163"/>
    </source>
</evidence>
<sequence length="98" mass="11356">MSEVTARAVKNEIINLRTTERQKNLLRRAAEATDHSLTEFILGSAVDQAERVLADRRWFTATDDQFAEFVRLLDAPLPTTIKFDRLFSRQSRFADRDN</sequence>
<proteinExistence type="inferred from homology"/>
<dbReference type="Gene3D" id="1.20.5.780">
    <property type="entry name" value="Single helix bin"/>
    <property type="match status" value="1"/>
</dbReference>
<evidence type="ECO:0000313" key="8">
    <source>
        <dbReference type="Proteomes" id="UP000291933"/>
    </source>
</evidence>
<dbReference type="PANTHER" id="PTHR35401:SF1">
    <property type="entry name" value="CYTOPLASMIC PROTEIN"/>
    <property type="match status" value="1"/>
</dbReference>
<dbReference type="Pfam" id="PF08681">
    <property type="entry name" value="TacA1"/>
    <property type="match status" value="1"/>
</dbReference>
<evidence type="ECO:0000256" key="1">
    <source>
        <dbReference type="ARBA" id="ARBA00022491"/>
    </source>
</evidence>
<dbReference type="GO" id="GO:0006355">
    <property type="term" value="P:regulation of DNA-templated transcription"/>
    <property type="evidence" value="ECO:0007669"/>
    <property type="project" value="InterPro"/>
</dbReference>
<keyword evidence="2" id="KW-1277">Toxin-antitoxin system</keyword>
<name>A0A4Q9KIZ9_PROTD</name>
<organism evidence="7 8">
    <name type="scientific">Propioniciclava tarda</name>
    <dbReference type="NCBI Taxonomy" id="433330"/>
    <lineage>
        <taxon>Bacteria</taxon>
        <taxon>Bacillati</taxon>
        <taxon>Actinomycetota</taxon>
        <taxon>Actinomycetes</taxon>
        <taxon>Propionibacteriales</taxon>
        <taxon>Propionibacteriaceae</taxon>
        <taxon>Propioniciclava</taxon>
    </lineage>
</organism>
<dbReference type="SUPFAM" id="SSF47598">
    <property type="entry name" value="Ribbon-helix-helix"/>
    <property type="match status" value="1"/>
</dbReference>
<protein>
    <submittedName>
        <fullName evidence="7">DUF1778 domain-containing protein</fullName>
    </submittedName>
</protein>
<keyword evidence="3" id="KW-0805">Transcription regulation</keyword>
<comment type="similarity">
    <text evidence="6">Belongs to the TacA antitoxin family.</text>
</comment>
<dbReference type="InterPro" id="IPR014795">
    <property type="entry name" value="TacA_1-like"/>
</dbReference>
<evidence type="ECO:0000313" key="7">
    <source>
        <dbReference type="EMBL" id="TBT94386.1"/>
    </source>
</evidence>
<keyword evidence="4" id="KW-0238">DNA-binding</keyword>
<dbReference type="PANTHER" id="PTHR35401">
    <property type="entry name" value="COPG FAMILY HELIX-TURN-HELIX PROTEIN-RELATED-RELATED"/>
    <property type="match status" value="1"/>
</dbReference>
<keyword evidence="5" id="KW-0804">Transcription</keyword>
<dbReference type="RefSeq" id="WP_131172629.1">
    <property type="nucleotide sequence ID" value="NZ_FXTL01000014.1"/>
</dbReference>
<keyword evidence="1" id="KW-0678">Repressor</keyword>
<evidence type="ECO:0000256" key="6">
    <source>
        <dbReference type="ARBA" id="ARBA00049988"/>
    </source>
</evidence>
<dbReference type="AlphaFoldDB" id="A0A4Q9KIZ9"/>
<dbReference type="Proteomes" id="UP000291933">
    <property type="component" value="Unassembled WGS sequence"/>
</dbReference>
<dbReference type="InterPro" id="IPR010985">
    <property type="entry name" value="Ribbon_hlx_hlx"/>
</dbReference>